<keyword evidence="1" id="KW-0472">Membrane</keyword>
<reference evidence="2 3" key="1">
    <citation type="journal article" date="2009" name="PLoS Genet.">
        <title>Genomic analysis of the basal lineage fungus Rhizopus oryzae reveals a whole-genome duplication.</title>
        <authorList>
            <person name="Ma L.-J."/>
            <person name="Ibrahim A.S."/>
            <person name="Skory C."/>
            <person name="Grabherr M.G."/>
            <person name="Burger G."/>
            <person name="Butler M."/>
            <person name="Elias M."/>
            <person name="Idnurm A."/>
            <person name="Lang B.F."/>
            <person name="Sone T."/>
            <person name="Abe A."/>
            <person name="Calvo S.E."/>
            <person name="Corrochano L.M."/>
            <person name="Engels R."/>
            <person name="Fu J."/>
            <person name="Hansberg W."/>
            <person name="Kim J.-M."/>
            <person name="Kodira C.D."/>
            <person name="Koehrsen M.J."/>
            <person name="Liu B."/>
            <person name="Miranda-Saavedra D."/>
            <person name="O'Leary S."/>
            <person name="Ortiz-Castellanos L."/>
            <person name="Poulter R."/>
            <person name="Rodriguez-Romero J."/>
            <person name="Ruiz-Herrera J."/>
            <person name="Shen Y.-Q."/>
            <person name="Zeng Q."/>
            <person name="Galagan J."/>
            <person name="Birren B.W."/>
            <person name="Cuomo C.A."/>
            <person name="Wickes B.L."/>
        </authorList>
    </citation>
    <scope>NUCLEOTIDE SEQUENCE [LARGE SCALE GENOMIC DNA]</scope>
    <source>
        <strain evidence="3">RA 99-880 / ATCC MYA-4621 / FGSC 9543 / NRRL 43880</strain>
    </source>
</reference>
<dbReference type="EMBL" id="CH476746">
    <property type="protein sequence ID" value="EIE90482.1"/>
    <property type="molecule type" value="Genomic_DNA"/>
</dbReference>
<dbReference type="VEuPathDB" id="FungiDB:RO3G_15193"/>
<dbReference type="Proteomes" id="UP000009138">
    <property type="component" value="Unassembled WGS sequence"/>
</dbReference>
<dbReference type="RefSeq" id="XP_067525878.1">
    <property type="nucleotide sequence ID" value="XM_067669777.1"/>
</dbReference>
<accession>I1CPV2</accession>
<protein>
    <submittedName>
        <fullName evidence="2">Uncharacterized protein</fullName>
    </submittedName>
</protein>
<feature type="transmembrane region" description="Helical" evidence="1">
    <location>
        <begin position="35"/>
        <end position="57"/>
    </location>
</feature>
<evidence type="ECO:0000256" key="1">
    <source>
        <dbReference type="SAM" id="Phobius"/>
    </source>
</evidence>
<dbReference type="GeneID" id="93622158"/>
<feature type="transmembrane region" description="Helical" evidence="1">
    <location>
        <begin position="63"/>
        <end position="83"/>
    </location>
</feature>
<keyword evidence="1" id="KW-0812">Transmembrane</keyword>
<dbReference type="InParanoid" id="I1CPV2"/>
<name>I1CPV2_RHIO9</name>
<keyword evidence="3" id="KW-1185">Reference proteome</keyword>
<gene>
    <name evidence="2" type="ORF">RO3G_15193</name>
</gene>
<proteinExistence type="predicted"/>
<evidence type="ECO:0000313" key="2">
    <source>
        <dbReference type="EMBL" id="EIE90482.1"/>
    </source>
</evidence>
<sequence>MPVVETAAVAVVPFSFVVAVVVAVAAVAVVEALKIVSFVVHPFFEMLTAAAAVYSTMVAAVEGFSIVVAVEVVTVAVVVVVVVESSWDFVVFEIRQPKTLQFHCYYCCYYLVG</sequence>
<organism evidence="2 3">
    <name type="scientific">Rhizopus delemar (strain RA 99-880 / ATCC MYA-4621 / FGSC 9543 / NRRL 43880)</name>
    <name type="common">Mucormycosis agent</name>
    <name type="synonym">Rhizopus arrhizus var. delemar</name>
    <dbReference type="NCBI Taxonomy" id="246409"/>
    <lineage>
        <taxon>Eukaryota</taxon>
        <taxon>Fungi</taxon>
        <taxon>Fungi incertae sedis</taxon>
        <taxon>Mucoromycota</taxon>
        <taxon>Mucoromycotina</taxon>
        <taxon>Mucoromycetes</taxon>
        <taxon>Mucorales</taxon>
        <taxon>Mucorineae</taxon>
        <taxon>Rhizopodaceae</taxon>
        <taxon>Rhizopus</taxon>
    </lineage>
</organism>
<dbReference type="AlphaFoldDB" id="I1CPV2"/>
<keyword evidence="1" id="KW-1133">Transmembrane helix</keyword>
<evidence type="ECO:0000313" key="3">
    <source>
        <dbReference type="Proteomes" id="UP000009138"/>
    </source>
</evidence>
<feature type="transmembrane region" description="Helical" evidence="1">
    <location>
        <begin position="6"/>
        <end position="28"/>
    </location>
</feature>